<sequence>MPIYYYWGEDDHQIKQSAQQLIQQVVDPHWQSFNYQKVAGDALEVIQNALAESRTLPFGSGGRLTWISDAPLGTKCPEELGQTLLDLVPNLPEHSHVLFTGVNKLPVKSKVGQLFTQQGKVQEFTPIPPWKTEALAEMVRDTAQSLAIALKPDAVDYLVEAVGNDRYRLAQELQKIALLRPNDPRPLSAKEIQPLVPATTQTSLALAQAIRLGQTDMALNLLDDLLTMAEPPLRVTATLVSQFRLWLWVKLMQVDKQVDAQKVAAMTNLGNPKRIYFLEKEVRSLPLAALTQTLELLFEMELGIKRGAPAAVLLPTRMILLCGLYSRVAFPAQ</sequence>
<dbReference type="KEGG" id="glt:GlitD10_0254"/>
<evidence type="ECO:0000259" key="9">
    <source>
        <dbReference type="Pfam" id="PF06144"/>
    </source>
</evidence>
<dbReference type="NCBIfam" id="TIGR01128">
    <property type="entry name" value="holA"/>
    <property type="match status" value="1"/>
</dbReference>
<evidence type="ECO:0000259" key="10">
    <source>
        <dbReference type="Pfam" id="PF21694"/>
    </source>
</evidence>
<dbReference type="STRING" id="1188229.GlitD10_0254"/>
<dbReference type="InterPro" id="IPR008921">
    <property type="entry name" value="DNA_pol3_clamp-load_cplx_C"/>
</dbReference>
<evidence type="ECO:0000256" key="8">
    <source>
        <dbReference type="ARBA" id="ARBA00049244"/>
    </source>
</evidence>
<keyword evidence="6" id="KW-0239">DNA-directed DNA polymerase</keyword>
<evidence type="ECO:0000256" key="6">
    <source>
        <dbReference type="ARBA" id="ARBA00022932"/>
    </source>
</evidence>
<evidence type="ECO:0000256" key="4">
    <source>
        <dbReference type="ARBA" id="ARBA00022695"/>
    </source>
</evidence>
<gene>
    <name evidence="11" type="primary">holA</name>
    <name evidence="11" type="ORF">GlitD10_0254</name>
</gene>
<dbReference type="InterPro" id="IPR010372">
    <property type="entry name" value="DNA_pol3_delta_N"/>
</dbReference>
<evidence type="ECO:0000256" key="2">
    <source>
        <dbReference type="ARBA" id="ARBA00017703"/>
    </source>
</evidence>
<evidence type="ECO:0000256" key="1">
    <source>
        <dbReference type="ARBA" id="ARBA00012417"/>
    </source>
</evidence>
<dbReference type="Gene3D" id="1.20.272.10">
    <property type="match status" value="1"/>
</dbReference>
<dbReference type="Pfam" id="PF21694">
    <property type="entry name" value="DNA_pol3_delta_C"/>
    <property type="match status" value="1"/>
</dbReference>
<dbReference type="PANTHER" id="PTHR34388">
    <property type="entry name" value="DNA POLYMERASE III SUBUNIT DELTA"/>
    <property type="match status" value="1"/>
</dbReference>
<evidence type="ECO:0000256" key="3">
    <source>
        <dbReference type="ARBA" id="ARBA00022679"/>
    </source>
</evidence>
<dbReference type="AlphaFoldDB" id="A0A1J0A9E8"/>
<organism evidence="11 12">
    <name type="scientific">Gloeomargarita lithophora Alchichica-D10</name>
    <dbReference type="NCBI Taxonomy" id="1188229"/>
    <lineage>
        <taxon>Bacteria</taxon>
        <taxon>Bacillati</taxon>
        <taxon>Cyanobacteriota</taxon>
        <taxon>Cyanophyceae</taxon>
        <taxon>Gloeomargaritales</taxon>
        <taxon>Gloeomargaritaceae</taxon>
        <taxon>Gloeomargarita</taxon>
    </lineage>
</organism>
<dbReference type="EC" id="2.7.7.7" evidence="1"/>
<comment type="catalytic activity">
    <reaction evidence="8">
        <text>DNA(n) + a 2'-deoxyribonucleoside 5'-triphosphate = DNA(n+1) + diphosphate</text>
        <dbReference type="Rhea" id="RHEA:22508"/>
        <dbReference type="Rhea" id="RHEA-COMP:17339"/>
        <dbReference type="Rhea" id="RHEA-COMP:17340"/>
        <dbReference type="ChEBI" id="CHEBI:33019"/>
        <dbReference type="ChEBI" id="CHEBI:61560"/>
        <dbReference type="ChEBI" id="CHEBI:173112"/>
        <dbReference type="EC" id="2.7.7.7"/>
    </reaction>
</comment>
<dbReference type="SUPFAM" id="SSF48019">
    <property type="entry name" value="post-AAA+ oligomerization domain-like"/>
    <property type="match status" value="1"/>
</dbReference>
<dbReference type="GO" id="GO:0003677">
    <property type="term" value="F:DNA binding"/>
    <property type="evidence" value="ECO:0007669"/>
    <property type="project" value="InterPro"/>
</dbReference>
<evidence type="ECO:0000256" key="5">
    <source>
        <dbReference type="ARBA" id="ARBA00022705"/>
    </source>
</evidence>
<reference evidence="11 12" key="1">
    <citation type="submission" date="2016-10" db="EMBL/GenBank/DDBJ databases">
        <title>Description of Gloeomargarita lithophora gen. nov., sp. nov., a thylakoid-bearing basal-branching cyanobacterium with intracellular carbonates, and proposal for Gloeomargaritales ord. nov.</title>
        <authorList>
            <person name="Moreira D."/>
            <person name="Tavera R."/>
            <person name="Benzerara K."/>
            <person name="Skouri-Panet F."/>
            <person name="Couradeau E."/>
            <person name="Gerard E."/>
            <person name="Loussert C."/>
            <person name="Novelo E."/>
            <person name="Zivanovic Y."/>
            <person name="Lopez-Garcia P."/>
        </authorList>
    </citation>
    <scope>NUCLEOTIDE SEQUENCE [LARGE SCALE GENOMIC DNA]</scope>
    <source>
        <strain evidence="11 12">D10</strain>
    </source>
</reference>
<dbReference type="Proteomes" id="UP000180235">
    <property type="component" value="Chromosome"/>
</dbReference>
<dbReference type="OrthoDB" id="581300at2"/>
<dbReference type="RefSeq" id="WP_071453280.1">
    <property type="nucleotide sequence ID" value="NZ_CP017675.1"/>
</dbReference>
<comment type="similarity">
    <text evidence="7">Belongs to the DNA polymerase HolA subunit family.</text>
</comment>
<evidence type="ECO:0000313" key="12">
    <source>
        <dbReference type="Proteomes" id="UP000180235"/>
    </source>
</evidence>
<feature type="domain" description="DNA polymerase III delta subunit-like C-terminal" evidence="10">
    <location>
        <begin position="202"/>
        <end position="309"/>
    </location>
</feature>
<dbReference type="SUPFAM" id="SSF52540">
    <property type="entry name" value="P-loop containing nucleoside triphosphate hydrolases"/>
    <property type="match status" value="1"/>
</dbReference>
<dbReference type="GO" id="GO:0009360">
    <property type="term" value="C:DNA polymerase III complex"/>
    <property type="evidence" value="ECO:0007669"/>
    <property type="project" value="InterPro"/>
</dbReference>
<dbReference type="Gene3D" id="3.40.50.300">
    <property type="entry name" value="P-loop containing nucleotide triphosphate hydrolases"/>
    <property type="match status" value="1"/>
</dbReference>
<evidence type="ECO:0000313" key="11">
    <source>
        <dbReference type="EMBL" id="APB32555.1"/>
    </source>
</evidence>
<dbReference type="Gene3D" id="1.10.8.60">
    <property type="match status" value="1"/>
</dbReference>
<keyword evidence="3 11" id="KW-0808">Transferase</keyword>
<dbReference type="GO" id="GO:0003887">
    <property type="term" value="F:DNA-directed DNA polymerase activity"/>
    <property type="evidence" value="ECO:0007669"/>
    <property type="project" value="UniProtKB-KW"/>
</dbReference>
<dbReference type="EMBL" id="CP017675">
    <property type="protein sequence ID" value="APB32555.1"/>
    <property type="molecule type" value="Genomic_DNA"/>
</dbReference>
<feature type="domain" description="DNA polymerase III delta N-terminal" evidence="9">
    <location>
        <begin position="4"/>
        <end position="122"/>
    </location>
</feature>
<name>A0A1J0A9E8_9CYAN</name>
<dbReference type="InterPro" id="IPR005790">
    <property type="entry name" value="DNA_polIII_delta"/>
</dbReference>
<evidence type="ECO:0000256" key="7">
    <source>
        <dbReference type="ARBA" id="ARBA00034754"/>
    </source>
</evidence>
<dbReference type="InterPro" id="IPR027417">
    <property type="entry name" value="P-loop_NTPase"/>
</dbReference>
<accession>A0A1J0A9E8</accession>
<keyword evidence="4 11" id="KW-0548">Nucleotidyltransferase</keyword>
<keyword evidence="5" id="KW-0235">DNA replication</keyword>
<dbReference type="GO" id="GO:0006261">
    <property type="term" value="P:DNA-templated DNA replication"/>
    <property type="evidence" value="ECO:0007669"/>
    <property type="project" value="TreeGrafter"/>
</dbReference>
<dbReference type="InterPro" id="IPR048466">
    <property type="entry name" value="DNA_pol3_delta-like_C"/>
</dbReference>
<protein>
    <recommendedName>
        <fullName evidence="2">DNA polymerase III subunit delta</fullName>
        <ecNumber evidence="1">2.7.7.7</ecNumber>
    </recommendedName>
</protein>
<dbReference type="PANTHER" id="PTHR34388:SF1">
    <property type="entry name" value="DNA POLYMERASE III SUBUNIT DELTA"/>
    <property type="match status" value="1"/>
</dbReference>
<dbReference type="Pfam" id="PF06144">
    <property type="entry name" value="DNA_pol3_delta"/>
    <property type="match status" value="1"/>
</dbReference>
<proteinExistence type="inferred from homology"/>
<keyword evidence="12" id="KW-1185">Reference proteome</keyword>